<feature type="domain" description="Death" evidence="1">
    <location>
        <begin position="76"/>
        <end position="130"/>
    </location>
</feature>
<gene>
    <name evidence="2" type="ORF">KUTeg_021758</name>
</gene>
<evidence type="ECO:0000259" key="1">
    <source>
        <dbReference type="PROSITE" id="PS50017"/>
    </source>
</evidence>
<protein>
    <recommendedName>
        <fullName evidence="1">Death domain-containing protein</fullName>
    </recommendedName>
</protein>
<dbReference type="EMBL" id="JARBDR010000919">
    <property type="protein sequence ID" value="KAJ8300239.1"/>
    <property type="molecule type" value="Genomic_DNA"/>
</dbReference>
<evidence type="ECO:0000313" key="3">
    <source>
        <dbReference type="Proteomes" id="UP001217089"/>
    </source>
</evidence>
<dbReference type="Gene3D" id="1.10.533.10">
    <property type="entry name" value="Death Domain, Fas"/>
    <property type="match status" value="1"/>
</dbReference>
<name>A0ABQ9E7D1_TEGGR</name>
<dbReference type="SUPFAM" id="SSF47986">
    <property type="entry name" value="DEATH domain"/>
    <property type="match status" value="1"/>
</dbReference>
<evidence type="ECO:0000313" key="2">
    <source>
        <dbReference type="EMBL" id="KAJ8300239.1"/>
    </source>
</evidence>
<dbReference type="InterPro" id="IPR000488">
    <property type="entry name" value="Death_dom"/>
</dbReference>
<dbReference type="PROSITE" id="PS50017">
    <property type="entry name" value="DEATH_DOMAIN"/>
    <property type="match status" value="1"/>
</dbReference>
<comment type="caution">
    <text evidence="2">The sequence shown here is derived from an EMBL/GenBank/DDBJ whole genome shotgun (WGS) entry which is preliminary data.</text>
</comment>
<dbReference type="CDD" id="cd01670">
    <property type="entry name" value="Death"/>
    <property type="match status" value="1"/>
</dbReference>
<reference evidence="2 3" key="1">
    <citation type="submission" date="2022-12" db="EMBL/GenBank/DDBJ databases">
        <title>Chromosome-level genome of Tegillarca granosa.</title>
        <authorList>
            <person name="Kim J."/>
        </authorList>
    </citation>
    <scope>NUCLEOTIDE SEQUENCE [LARGE SCALE GENOMIC DNA]</scope>
    <source>
        <strain evidence="2">Teg-2019</strain>
        <tissue evidence="2">Adductor muscle</tissue>
    </source>
</reference>
<dbReference type="Proteomes" id="UP001217089">
    <property type="component" value="Unassembled WGS sequence"/>
</dbReference>
<dbReference type="InterPro" id="IPR011029">
    <property type="entry name" value="DEATH-like_dom_sf"/>
</dbReference>
<feature type="non-terminal residue" evidence="2">
    <location>
        <position position="175"/>
    </location>
</feature>
<accession>A0ABQ9E7D1</accession>
<organism evidence="2 3">
    <name type="scientific">Tegillarca granosa</name>
    <name type="common">Malaysian cockle</name>
    <name type="synonym">Anadara granosa</name>
    <dbReference type="NCBI Taxonomy" id="220873"/>
    <lineage>
        <taxon>Eukaryota</taxon>
        <taxon>Metazoa</taxon>
        <taxon>Spiralia</taxon>
        <taxon>Lophotrochozoa</taxon>
        <taxon>Mollusca</taxon>
        <taxon>Bivalvia</taxon>
        <taxon>Autobranchia</taxon>
        <taxon>Pteriomorphia</taxon>
        <taxon>Arcoida</taxon>
        <taxon>Arcoidea</taxon>
        <taxon>Arcidae</taxon>
        <taxon>Tegillarca</taxon>
    </lineage>
</organism>
<proteinExistence type="predicted"/>
<keyword evidence="3" id="KW-1185">Reference proteome</keyword>
<sequence>MVEFIWVVQLEKGEFNSDMITFSKNVDHNFILFSQLDDACRFVAHFIGDDWKSLYVKLPFIPPRDRDRIRKDVEVIDNISVRRDSTPEESALKSLEKWRSFNRKGNVVQLIKGLRQVNKVDLAQKLETRYNIEDLLIVKIFRKKIQYLIYKSKDKRMELRKQHFTTGFLSLEAAM</sequence>